<keyword evidence="8" id="KW-1185">Reference proteome</keyword>
<dbReference type="GO" id="GO:0043138">
    <property type="term" value="F:3'-5' DNA helicase activity"/>
    <property type="evidence" value="ECO:0007669"/>
    <property type="project" value="UniProtKB-EC"/>
</dbReference>
<dbReference type="GO" id="GO:0005829">
    <property type="term" value="C:cytosol"/>
    <property type="evidence" value="ECO:0007669"/>
    <property type="project" value="TreeGrafter"/>
</dbReference>
<organism evidence="7 8">
    <name type="scientific">Halalkalibacter krulwichiae</name>
    <dbReference type="NCBI Taxonomy" id="199441"/>
    <lineage>
        <taxon>Bacteria</taxon>
        <taxon>Bacillati</taxon>
        <taxon>Bacillota</taxon>
        <taxon>Bacilli</taxon>
        <taxon>Bacillales</taxon>
        <taxon>Bacillaceae</taxon>
        <taxon>Halalkalibacter</taxon>
    </lineage>
</organism>
<evidence type="ECO:0000256" key="2">
    <source>
        <dbReference type="ARBA" id="ARBA00022801"/>
    </source>
</evidence>
<dbReference type="RefSeq" id="WP_066149383.1">
    <property type="nucleotide sequence ID" value="NZ_CP020814.1"/>
</dbReference>
<keyword evidence="3 5" id="KW-0347">Helicase</keyword>
<dbReference type="GO" id="GO:0005524">
    <property type="term" value="F:ATP binding"/>
    <property type="evidence" value="ECO:0007669"/>
    <property type="project" value="UniProtKB-UniRule"/>
</dbReference>
<dbReference type="Gene3D" id="3.40.50.300">
    <property type="entry name" value="P-loop containing nucleotide triphosphate hydrolases"/>
    <property type="match status" value="3"/>
</dbReference>
<feature type="binding site" evidence="5">
    <location>
        <begin position="231"/>
        <end position="238"/>
    </location>
    <ligand>
        <name>ATP</name>
        <dbReference type="ChEBI" id="CHEBI:30616"/>
    </ligand>
</feature>
<dbReference type="GO" id="GO:0016887">
    <property type="term" value="F:ATP hydrolysis activity"/>
    <property type="evidence" value="ECO:0007669"/>
    <property type="project" value="RHEA"/>
</dbReference>
<reference evidence="7 8" key="1">
    <citation type="submission" date="2017-04" db="EMBL/GenBank/DDBJ databases">
        <title>Bacillus krulwichiae AM31D Genome sequencing and assembly.</title>
        <authorList>
            <person name="Krulwich T.A."/>
            <person name="Anastor L."/>
            <person name="Ehrlich R."/>
            <person name="Ehrlich G.D."/>
            <person name="Janto B."/>
        </authorList>
    </citation>
    <scope>NUCLEOTIDE SEQUENCE [LARGE SCALE GENOMIC DNA]</scope>
    <source>
        <strain evidence="7 8">AM31D</strain>
    </source>
</reference>
<gene>
    <name evidence="7" type="primary">helD</name>
    <name evidence="7" type="ORF">BkAM31D_13065</name>
</gene>
<evidence type="ECO:0000313" key="8">
    <source>
        <dbReference type="Proteomes" id="UP000193006"/>
    </source>
</evidence>
<dbReference type="EC" id="3.6.4.12" evidence="7"/>
<evidence type="ECO:0000256" key="5">
    <source>
        <dbReference type="PROSITE-ProRule" id="PRU00560"/>
    </source>
</evidence>
<accession>A0A1X9MB86</accession>
<dbReference type="AlphaFoldDB" id="A0A1X9MB86"/>
<dbReference type="InterPro" id="IPR000212">
    <property type="entry name" value="DNA_helicase_UvrD/REP"/>
</dbReference>
<dbReference type="PROSITE" id="PS51198">
    <property type="entry name" value="UVRD_HELICASE_ATP_BIND"/>
    <property type="match status" value="1"/>
</dbReference>
<evidence type="ECO:0000256" key="1">
    <source>
        <dbReference type="ARBA" id="ARBA00022741"/>
    </source>
</evidence>
<dbReference type="NCBIfam" id="NF041464">
    <property type="entry name" value="HelD_BACSU"/>
    <property type="match status" value="1"/>
</dbReference>
<dbReference type="GO" id="GO:0003677">
    <property type="term" value="F:DNA binding"/>
    <property type="evidence" value="ECO:0007669"/>
    <property type="project" value="InterPro"/>
</dbReference>
<protein>
    <submittedName>
        <fullName evidence="7">Helicase IV</fullName>
        <ecNumber evidence="7">3.6.4.12</ecNumber>
    </submittedName>
</protein>
<dbReference type="SUPFAM" id="SSF52540">
    <property type="entry name" value="P-loop containing nucleoside triphosphate hydrolases"/>
    <property type="match status" value="1"/>
</dbReference>
<dbReference type="InterPro" id="IPR014016">
    <property type="entry name" value="UvrD-like_ATP-bd"/>
</dbReference>
<dbReference type="Pfam" id="PF00580">
    <property type="entry name" value="UvrD-helicase"/>
    <property type="match status" value="1"/>
</dbReference>
<keyword evidence="2 5" id="KW-0378">Hydrolase</keyword>
<dbReference type="InterPro" id="IPR048228">
    <property type="entry name" value="HelD_bacillota"/>
</dbReference>
<dbReference type="STRING" id="199441.BkAM31D_13065"/>
<dbReference type="InterPro" id="IPR027417">
    <property type="entry name" value="P-loop_NTPase"/>
</dbReference>
<proteinExistence type="predicted"/>
<dbReference type="Proteomes" id="UP000193006">
    <property type="component" value="Chromosome"/>
</dbReference>
<evidence type="ECO:0000313" key="7">
    <source>
        <dbReference type="EMBL" id="ARK30687.1"/>
    </source>
</evidence>
<feature type="domain" description="UvrD-like helicase ATP-binding" evidence="6">
    <location>
        <begin position="210"/>
        <end position="608"/>
    </location>
</feature>
<evidence type="ECO:0000256" key="3">
    <source>
        <dbReference type="ARBA" id="ARBA00022806"/>
    </source>
</evidence>
<evidence type="ECO:0000259" key="6">
    <source>
        <dbReference type="PROSITE" id="PS51198"/>
    </source>
</evidence>
<name>A0A1X9MB86_9BACI</name>
<sequence>MNKKEWKEEQERVDFVLSEVIVREHDLKEKLGDVKTDVINIRKNFWEDVTVNLDNAEEAAETFASIKQQAELMSESERRHKHDIKQLNNLHKLKHSPYFGRIDFLENGESNSESIYIGTSSFVDQTGMEFYVYDWRAPISSLYYDYGVGAGQYDTPMGTIAGDIKVKKQFIIKNGKIQHMFHTGITIGDELLQEVLGNQSNSEMKNIVATIQKEQNQIIRNEKGRLLIVQGVAGSGKTSAALQRVAYLLYRYRDTLSADEIVLFSPNPLFTSYISTVLPELGEENMQQTTFQSYLQHRLGSNWRLEDQFDQMEYVLHRKEDPQYAARIEGIKVKSSIQFINYIDHLIDSLSSSGMIFKDIIFREDTLFSKAKIEKYFYRIDRTIPIPNRLHIVSEQLLKEVRAFELNEQKQEWVDREIELLDIEVLTKVHNKVEKEKQKESDVFYQYEREQELLRALVVKRKLKRVRDSISQFRFLDVTSIYLNLFKKELNEFMTHWPEICSTTVEQIKEKFFLYEDVTPYLYLKGKLEGFQINTLIKHVFIDEAQDYSPFQFAFIRQMFPRAKWTVLGDFNQSIYAHSNTSSFLTLETLFLSSEIIKYDLKQSYRSTSQIIEFAKHIVQASIEPFNRNGEKPKVIKVKDKKDLILALSRRIKIKLESYGTVAVICKTKAESETLFNALHKELDVRLITKDSAGFDSGVLIIPSYLAKGVEFDAVIIPNVSSSIYANKNESKLLYTICTRAMHSLELLYHDTVSPLLLNCPSTSFEKQIE</sequence>
<dbReference type="PANTHER" id="PTHR11070:SF17">
    <property type="entry name" value="DNA HELICASE IV"/>
    <property type="match status" value="1"/>
</dbReference>
<keyword evidence="4 5" id="KW-0067">ATP-binding</keyword>
<dbReference type="KEGG" id="bkw:BkAM31D_13065"/>
<keyword evidence="1 5" id="KW-0547">Nucleotide-binding</keyword>
<dbReference type="GO" id="GO:0000725">
    <property type="term" value="P:recombinational repair"/>
    <property type="evidence" value="ECO:0007669"/>
    <property type="project" value="TreeGrafter"/>
</dbReference>
<dbReference type="EMBL" id="CP020814">
    <property type="protein sequence ID" value="ARK30687.1"/>
    <property type="molecule type" value="Genomic_DNA"/>
</dbReference>
<dbReference type="PANTHER" id="PTHR11070">
    <property type="entry name" value="UVRD / RECB / PCRA DNA HELICASE FAMILY MEMBER"/>
    <property type="match status" value="1"/>
</dbReference>
<evidence type="ECO:0000256" key="4">
    <source>
        <dbReference type="ARBA" id="ARBA00022840"/>
    </source>
</evidence>